<dbReference type="EMBL" id="JAUKTV010000006">
    <property type="protein sequence ID" value="KAK0736143.1"/>
    <property type="molecule type" value="Genomic_DNA"/>
</dbReference>
<evidence type="ECO:0000313" key="2">
    <source>
        <dbReference type="Proteomes" id="UP001172159"/>
    </source>
</evidence>
<comment type="caution">
    <text evidence="1">The sequence shown here is derived from an EMBL/GenBank/DDBJ whole genome shotgun (WGS) entry which is preliminary data.</text>
</comment>
<dbReference type="AlphaFoldDB" id="A0AA40EHK0"/>
<organism evidence="1 2">
    <name type="scientific">Apiosordaria backusii</name>
    <dbReference type="NCBI Taxonomy" id="314023"/>
    <lineage>
        <taxon>Eukaryota</taxon>
        <taxon>Fungi</taxon>
        <taxon>Dikarya</taxon>
        <taxon>Ascomycota</taxon>
        <taxon>Pezizomycotina</taxon>
        <taxon>Sordariomycetes</taxon>
        <taxon>Sordariomycetidae</taxon>
        <taxon>Sordariales</taxon>
        <taxon>Lasiosphaeriaceae</taxon>
        <taxon>Apiosordaria</taxon>
    </lineage>
</organism>
<dbReference type="Proteomes" id="UP001172159">
    <property type="component" value="Unassembled WGS sequence"/>
</dbReference>
<evidence type="ECO:0000313" key="1">
    <source>
        <dbReference type="EMBL" id="KAK0736143.1"/>
    </source>
</evidence>
<protein>
    <submittedName>
        <fullName evidence="1">Uncharacterized protein</fullName>
    </submittedName>
</protein>
<name>A0AA40EHK0_9PEZI</name>
<accession>A0AA40EHK0</accession>
<sequence length="73" mass="7946">MGASNSSSTSRLSSIQVGKHPGVCFAPCVCGNRGEACRWAHTGDWRFMASIWAPVSIYGCCNIGDKPYHQQRI</sequence>
<keyword evidence="2" id="KW-1185">Reference proteome</keyword>
<reference evidence="1" key="1">
    <citation type="submission" date="2023-06" db="EMBL/GenBank/DDBJ databases">
        <title>Genome-scale phylogeny and comparative genomics of the fungal order Sordariales.</title>
        <authorList>
            <consortium name="Lawrence Berkeley National Laboratory"/>
            <person name="Hensen N."/>
            <person name="Bonometti L."/>
            <person name="Westerberg I."/>
            <person name="Brannstrom I.O."/>
            <person name="Guillou S."/>
            <person name="Cros-Aarteil S."/>
            <person name="Calhoun S."/>
            <person name="Haridas S."/>
            <person name="Kuo A."/>
            <person name="Mondo S."/>
            <person name="Pangilinan J."/>
            <person name="Riley R."/>
            <person name="Labutti K."/>
            <person name="Andreopoulos B."/>
            <person name="Lipzen A."/>
            <person name="Chen C."/>
            <person name="Yanf M."/>
            <person name="Daum C."/>
            <person name="Ng V."/>
            <person name="Clum A."/>
            <person name="Steindorff A."/>
            <person name="Ohm R."/>
            <person name="Martin F."/>
            <person name="Silar P."/>
            <person name="Natvig D."/>
            <person name="Lalanne C."/>
            <person name="Gautier V."/>
            <person name="Ament-Velasquez S.L."/>
            <person name="Kruys A."/>
            <person name="Hutchinson M.I."/>
            <person name="Powell A.J."/>
            <person name="Barry K."/>
            <person name="Miller A.N."/>
            <person name="Grigoriev I.V."/>
            <person name="Debuchy R."/>
            <person name="Gladieux P."/>
            <person name="Thoren M.H."/>
            <person name="Johannesson H."/>
        </authorList>
    </citation>
    <scope>NUCLEOTIDE SEQUENCE</scope>
    <source>
        <strain evidence="1">CBS 540.89</strain>
    </source>
</reference>
<proteinExistence type="predicted"/>
<gene>
    <name evidence="1" type="ORF">B0T21DRAFT_289515</name>
</gene>